<accession>A0A930G017</accession>
<proteinExistence type="predicted"/>
<protein>
    <recommendedName>
        <fullName evidence="2">Acyltransferase 3 domain-containing protein</fullName>
    </recommendedName>
</protein>
<feature type="transmembrane region" description="Helical" evidence="1">
    <location>
        <begin position="164"/>
        <end position="182"/>
    </location>
</feature>
<feature type="transmembrane region" description="Helical" evidence="1">
    <location>
        <begin position="50"/>
        <end position="69"/>
    </location>
</feature>
<feature type="transmembrane region" description="Helical" evidence="1">
    <location>
        <begin position="133"/>
        <end position="152"/>
    </location>
</feature>
<dbReference type="EMBL" id="JABZMI010000266">
    <property type="protein sequence ID" value="MBF1165736.1"/>
    <property type="molecule type" value="Genomic_DNA"/>
</dbReference>
<keyword evidence="1" id="KW-0812">Transmembrane</keyword>
<evidence type="ECO:0000313" key="3">
    <source>
        <dbReference type="EMBL" id="MBF1165736.1"/>
    </source>
</evidence>
<name>A0A930G017_9RHOO</name>
<dbReference type="AlphaFoldDB" id="A0A930G017"/>
<evidence type="ECO:0000313" key="4">
    <source>
        <dbReference type="Proteomes" id="UP000718593"/>
    </source>
</evidence>
<keyword evidence="1" id="KW-1133">Transmembrane helix</keyword>
<dbReference type="InterPro" id="IPR002656">
    <property type="entry name" value="Acyl_transf_3_dom"/>
</dbReference>
<keyword evidence="1" id="KW-0472">Membrane</keyword>
<gene>
    <name evidence="3" type="ORF">HXL68_11955</name>
</gene>
<comment type="caution">
    <text evidence="3">The sequence shown here is derived from an EMBL/GenBank/DDBJ whole genome shotgun (WGS) entry which is preliminary data.</text>
</comment>
<feature type="domain" description="Acyltransferase 3" evidence="2">
    <location>
        <begin position="8"/>
        <end position="180"/>
    </location>
</feature>
<dbReference type="Proteomes" id="UP000718593">
    <property type="component" value="Unassembled WGS sequence"/>
</dbReference>
<organism evidence="3 4">
    <name type="scientific">Dechloromonas agitata</name>
    <dbReference type="NCBI Taxonomy" id="73030"/>
    <lineage>
        <taxon>Bacteria</taxon>
        <taxon>Pseudomonadati</taxon>
        <taxon>Pseudomonadota</taxon>
        <taxon>Betaproteobacteria</taxon>
        <taxon>Rhodocyclales</taxon>
        <taxon>Azonexaceae</taxon>
        <taxon>Dechloromonas</taxon>
    </lineage>
</organism>
<dbReference type="Pfam" id="PF01757">
    <property type="entry name" value="Acyl_transf_3"/>
    <property type="match status" value="1"/>
</dbReference>
<dbReference type="GO" id="GO:0016747">
    <property type="term" value="F:acyltransferase activity, transferring groups other than amino-acyl groups"/>
    <property type="evidence" value="ECO:0007669"/>
    <property type="project" value="InterPro"/>
</dbReference>
<evidence type="ECO:0000256" key="1">
    <source>
        <dbReference type="SAM" id="Phobius"/>
    </source>
</evidence>
<reference evidence="3" key="1">
    <citation type="submission" date="2020-04" db="EMBL/GenBank/DDBJ databases">
        <title>Deep metagenomics examines the oral microbiome during advanced dental caries in children, revealing novel taxa and co-occurrences with host molecules.</title>
        <authorList>
            <person name="Baker J.L."/>
            <person name="Morton J.T."/>
            <person name="Dinis M."/>
            <person name="Alvarez R."/>
            <person name="Tran N.C."/>
            <person name="Knight R."/>
            <person name="Edlund A."/>
        </authorList>
    </citation>
    <scope>NUCLEOTIDE SEQUENCE</scope>
    <source>
        <strain evidence="3">JCVI_32_bin.24</strain>
    </source>
</reference>
<sequence length="212" mass="23953">MFMPRRTAIALLLLLAAALGPKIILLAPIWGMGVLLYYWQAPRRMSTEASWWLFSGTVAAIVLFHYHGVSPAMTEWLKAQMGPDLHREFTFSKFFPADYILGILVAANFAAMRNVAAQIEPFTQIIERPVKTLASYTFTLYLLHQPLFLFWAAVLRGDPSGHSYWLATTVLMAASVGIIGYFTENKRHGLRKAIERALCRIDGRQRVRHGEA</sequence>
<evidence type="ECO:0000259" key="2">
    <source>
        <dbReference type="Pfam" id="PF01757"/>
    </source>
</evidence>